<organism evidence="6 7">
    <name type="scientific">Roseimaritima multifibrata</name>
    <dbReference type="NCBI Taxonomy" id="1930274"/>
    <lineage>
        <taxon>Bacteria</taxon>
        <taxon>Pseudomonadati</taxon>
        <taxon>Planctomycetota</taxon>
        <taxon>Planctomycetia</taxon>
        <taxon>Pirellulales</taxon>
        <taxon>Pirellulaceae</taxon>
        <taxon>Roseimaritima</taxon>
    </lineage>
</organism>
<evidence type="ECO:0000256" key="3">
    <source>
        <dbReference type="RuleBase" id="RU362073"/>
    </source>
</evidence>
<keyword evidence="2 3" id="KW-0975">Bacterial flagellum</keyword>
<dbReference type="GO" id="GO:0005198">
    <property type="term" value="F:structural molecule activity"/>
    <property type="evidence" value="ECO:0007669"/>
    <property type="project" value="UniProtKB-UniRule"/>
</dbReference>
<dbReference type="SUPFAM" id="SSF64518">
    <property type="entry name" value="Phase 1 flagellin"/>
    <property type="match status" value="1"/>
</dbReference>
<gene>
    <name evidence="6" type="ORF">FF011L_52860</name>
</gene>
<comment type="similarity">
    <text evidence="1 3">Belongs to the bacterial flagellin family.</text>
</comment>
<dbReference type="InterPro" id="IPR046358">
    <property type="entry name" value="Flagellin_C"/>
</dbReference>
<dbReference type="AlphaFoldDB" id="A0A517MNL7"/>
<reference evidence="6 7" key="1">
    <citation type="submission" date="2019-02" db="EMBL/GenBank/DDBJ databases">
        <title>Deep-cultivation of Planctomycetes and their phenomic and genomic characterization uncovers novel biology.</title>
        <authorList>
            <person name="Wiegand S."/>
            <person name="Jogler M."/>
            <person name="Boedeker C."/>
            <person name="Pinto D."/>
            <person name="Vollmers J."/>
            <person name="Rivas-Marin E."/>
            <person name="Kohn T."/>
            <person name="Peeters S.H."/>
            <person name="Heuer A."/>
            <person name="Rast P."/>
            <person name="Oberbeckmann S."/>
            <person name="Bunk B."/>
            <person name="Jeske O."/>
            <person name="Meyerdierks A."/>
            <person name="Storesund J.E."/>
            <person name="Kallscheuer N."/>
            <person name="Luecker S."/>
            <person name="Lage O.M."/>
            <person name="Pohl T."/>
            <person name="Merkel B.J."/>
            <person name="Hornburger P."/>
            <person name="Mueller R.-W."/>
            <person name="Bruemmer F."/>
            <person name="Labrenz M."/>
            <person name="Spormann A.M."/>
            <person name="Op den Camp H."/>
            <person name="Overmann J."/>
            <person name="Amann R."/>
            <person name="Jetten M.S.M."/>
            <person name="Mascher T."/>
            <person name="Medema M.H."/>
            <person name="Devos D.P."/>
            <person name="Kaster A.-K."/>
            <person name="Ovreas L."/>
            <person name="Rohde M."/>
            <person name="Galperin M.Y."/>
            <person name="Jogler C."/>
        </authorList>
    </citation>
    <scope>NUCLEOTIDE SEQUENCE [LARGE SCALE GENOMIC DNA]</scope>
    <source>
        <strain evidence="6 7">FF011L</strain>
    </source>
</reference>
<dbReference type="PANTHER" id="PTHR42792:SF2">
    <property type="entry name" value="FLAGELLIN"/>
    <property type="match status" value="1"/>
</dbReference>
<evidence type="ECO:0000313" key="7">
    <source>
        <dbReference type="Proteomes" id="UP000320672"/>
    </source>
</evidence>
<dbReference type="GO" id="GO:0009288">
    <property type="term" value="C:bacterial-type flagellum"/>
    <property type="evidence" value="ECO:0007669"/>
    <property type="project" value="UniProtKB-SubCell"/>
</dbReference>
<dbReference type="InterPro" id="IPR001492">
    <property type="entry name" value="Flagellin"/>
</dbReference>
<name>A0A517MNL7_9BACT</name>
<evidence type="ECO:0000259" key="5">
    <source>
        <dbReference type="Pfam" id="PF00700"/>
    </source>
</evidence>
<comment type="function">
    <text evidence="3">Flagellin is the subunit protein which polymerizes to form the filaments of bacterial flagella.</text>
</comment>
<dbReference type="Pfam" id="PF07196">
    <property type="entry name" value="Flagellin_IN"/>
    <property type="match status" value="1"/>
</dbReference>
<accession>A0A517MNL7</accession>
<feature type="domain" description="Flagellin C-terminal" evidence="5">
    <location>
        <begin position="570"/>
        <end position="651"/>
    </location>
</feature>
<protein>
    <recommendedName>
        <fullName evidence="3">Flagellin</fullName>
    </recommendedName>
</protein>
<dbReference type="GO" id="GO:0005576">
    <property type="term" value="C:extracellular region"/>
    <property type="evidence" value="ECO:0007669"/>
    <property type="project" value="UniProtKB-SubCell"/>
</dbReference>
<comment type="subcellular location">
    <subcellularLocation>
        <location evidence="3">Secreted</location>
    </subcellularLocation>
    <subcellularLocation>
        <location evidence="3">Bacterial flagellum</location>
    </subcellularLocation>
</comment>
<keyword evidence="6" id="KW-0282">Flagellum</keyword>
<evidence type="ECO:0000256" key="2">
    <source>
        <dbReference type="ARBA" id="ARBA00023143"/>
    </source>
</evidence>
<dbReference type="EMBL" id="CP036262">
    <property type="protein sequence ID" value="QDS96475.1"/>
    <property type="molecule type" value="Genomic_DNA"/>
</dbReference>
<keyword evidence="7" id="KW-1185">Reference proteome</keyword>
<dbReference type="RefSeq" id="WP_145354614.1">
    <property type="nucleotide sequence ID" value="NZ_CP036262.1"/>
</dbReference>
<dbReference type="KEGG" id="rml:FF011L_52860"/>
<feature type="domain" description="Flagellin N-terminal" evidence="4">
    <location>
        <begin position="19"/>
        <end position="146"/>
    </location>
</feature>
<keyword evidence="6" id="KW-0966">Cell projection</keyword>
<dbReference type="InterPro" id="IPR001029">
    <property type="entry name" value="Flagellin_N"/>
</dbReference>
<keyword evidence="3" id="KW-0964">Secreted</keyword>
<proteinExistence type="inferred from homology"/>
<dbReference type="InterPro" id="IPR010810">
    <property type="entry name" value="Flagellin_hook_IN_motif"/>
</dbReference>
<evidence type="ECO:0000313" key="6">
    <source>
        <dbReference type="EMBL" id="QDS96475.1"/>
    </source>
</evidence>
<sequence length="651" mass="68684">MSVFPTAGSRTSVPLQNQRLLTQLHADQTTIQSYYDQLSTGQRIQRIGEDPAAASRAISLQSSIRYGEQLVRNADETTAFYASADQALSVIDDALIESRGAAVQAASNVLPDDEREAIAIGIRQAMEQIVSAGNTTFRDHQTLSGILQTGPSLVAEAGTVLFTGTQATGQTKASGNVTVQTTVALQSALGNSEPLVHGEPLDTTLTEATRLIDTRGGQGIRPGPLRISDGTSWQEVDLSTTATIGDVKDVLESMDLNGRSLSVTIQNDSLRIEYQDGLAGTLAISDPPGSSTAADLNIENKDGFDPPPLISGKLTPQVTAGTTLDQLNGGAGIDVSAGIQIQQGNETFTIDLSDAETVGDVIIAINRSGADVRAVVDQTNGRIDIEALRAGVDYSIGENGGTAATALGIRSATAETTLDSLGHERGILNLTDAPELTIIRPDGTELELEFEGLETVQDVLDAINDHPDNQDVRRVTASLNSVGNGIELVAPPDANPLTVRQAEASSAGNRLGLIPEGENEAVGFTQSGTAVFVGSDYALREPGGAIDSLLRLEQAVRDGDTYEIGRLQEQVDDALKQAVTSRARVGIWTQNIEIMRNNASDQVVSLNEQLSNTIDTDFADVIANMNASQTALQATMQLIGQTSQLSLLNYL</sequence>
<dbReference type="PANTHER" id="PTHR42792">
    <property type="entry name" value="FLAGELLIN"/>
    <property type="match status" value="1"/>
</dbReference>
<dbReference type="Gene3D" id="1.20.1330.10">
    <property type="entry name" value="f41 fragment of flagellin, N-terminal domain"/>
    <property type="match status" value="2"/>
</dbReference>
<dbReference type="Pfam" id="PF00669">
    <property type="entry name" value="Flagellin_N"/>
    <property type="match status" value="1"/>
</dbReference>
<dbReference type="Proteomes" id="UP000320672">
    <property type="component" value="Chromosome"/>
</dbReference>
<keyword evidence="6" id="KW-0969">Cilium</keyword>
<dbReference type="Pfam" id="PF00700">
    <property type="entry name" value="Flagellin_C"/>
    <property type="match status" value="1"/>
</dbReference>
<dbReference type="OrthoDB" id="225814at2"/>
<evidence type="ECO:0000256" key="1">
    <source>
        <dbReference type="ARBA" id="ARBA00005709"/>
    </source>
</evidence>
<evidence type="ECO:0000259" key="4">
    <source>
        <dbReference type="Pfam" id="PF00669"/>
    </source>
</evidence>